<keyword evidence="1" id="KW-0805">Transcription regulation</keyword>
<evidence type="ECO:0000313" key="8">
    <source>
        <dbReference type="Proteomes" id="UP001596074"/>
    </source>
</evidence>
<dbReference type="InterPro" id="IPR009057">
    <property type="entry name" value="Homeodomain-like_sf"/>
</dbReference>
<dbReference type="InterPro" id="IPR036271">
    <property type="entry name" value="Tet_transcr_reg_TetR-rel_C_sf"/>
</dbReference>
<feature type="region of interest" description="Disordered" evidence="5">
    <location>
        <begin position="1"/>
        <end position="28"/>
    </location>
</feature>
<name>A0ABW0ZWV6_9ACTN</name>
<dbReference type="PROSITE" id="PS50977">
    <property type="entry name" value="HTH_TETR_2"/>
    <property type="match status" value="2"/>
</dbReference>
<keyword evidence="8" id="KW-1185">Reference proteome</keyword>
<dbReference type="RefSeq" id="WP_378281873.1">
    <property type="nucleotide sequence ID" value="NZ_JBHSON010000013.1"/>
</dbReference>
<evidence type="ECO:0000256" key="5">
    <source>
        <dbReference type="SAM" id="MobiDB-lite"/>
    </source>
</evidence>
<dbReference type="Proteomes" id="UP001596074">
    <property type="component" value="Unassembled WGS sequence"/>
</dbReference>
<dbReference type="SUPFAM" id="SSF48498">
    <property type="entry name" value="Tetracyclin repressor-like, C-terminal domain"/>
    <property type="match status" value="1"/>
</dbReference>
<accession>A0ABW0ZWV6</accession>
<comment type="caution">
    <text evidence="7">The sequence shown here is derived from an EMBL/GenBank/DDBJ whole genome shotgun (WGS) entry which is preliminary data.</text>
</comment>
<feature type="DNA-binding region" description="H-T-H motif" evidence="4">
    <location>
        <begin position="49"/>
        <end position="68"/>
    </location>
</feature>
<dbReference type="Pfam" id="PF00440">
    <property type="entry name" value="TetR_N"/>
    <property type="match status" value="2"/>
</dbReference>
<dbReference type="PANTHER" id="PTHR30055:SF234">
    <property type="entry name" value="HTH-TYPE TRANSCRIPTIONAL REGULATOR BETI"/>
    <property type="match status" value="1"/>
</dbReference>
<evidence type="ECO:0000259" key="6">
    <source>
        <dbReference type="PROSITE" id="PS50977"/>
    </source>
</evidence>
<dbReference type="InterPro" id="IPR050109">
    <property type="entry name" value="HTH-type_TetR-like_transc_reg"/>
</dbReference>
<sequence length="415" mass="46339">MARGSDSRRAQTGTEAERRATPSFDRDRHERILDAGLALLQEQPDESVRVDDIARAAGMAKATIYRYFPSREHLYVAIYRQWTEREQRRRRRPAPTSGADRARLRGHALLDAFQRHPRFFELNVMLSASTDPDVQAELSALTARTRRYFANDFAILGVAAPHDAAVMLSAILHSALTAAVYHGTPFTETHRLLDRFVDLYDPPEGGDPVGASETRAHPAPPSKERSNDRSERRDRIVAAAHTALRERPYERIHVADVAQRAQVALGTFYREFSSKEHLYAVVIREWAGAGPFRSSLDAEAPEARLRTRIRALLDTFEEDPQFFKVNVLLYSAADDAVGSIMAGIHAESHQILVADFRALGASVPEDAAVMLWSILSTLTTAALTYDGSFPEARRVADEFITLIARSTARRASHLA</sequence>
<feature type="domain" description="HTH tetR-type" evidence="6">
    <location>
        <begin position="26"/>
        <end position="86"/>
    </location>
</feature>
<evidence type="ECO:0000256" key="3">
    <source>
        <dbReference type="ARBA" id="ARBA00023163"/>
    </source>
</evidence>
<gene>
    <name evidence="7" type="ORF">ACFPZN_11570</name>
</gene>
<evidence type="ECO:0000313" key="7">
    <source>
        <dbReference type="EMBL" id="MFC5746249.1"/>
    </source>
</evidence>
<reference evidence="8" key="1">
    <citation type="journal article" date="2019" name="Int. J. Syst. Evol. Microbiol.">
        <title>The Global Catalogue of Microorganisms (GCM) 10K type strain sequencing project: providing services to taxonomists for standard genome sequencing and annotation.</title>
        <authorList>
            <consortium name="The Broad Institute Genomics Platform"/>
            <consortium name="The Broad Institute Genome Sequencing Center for Infectious Disease"/>
            <person name="Wu L."/>
            <person name="Ma J."/>
        </authorList>
    </citation>
    <scope>NUCLEOTIDE SEQUENCE [LARGE SCALE GENOMIC DNA]</scope>
    <source>
        <strain evidence="8">KCTC 42087</strain>
    </source>
</reference>
<organism evidence="7 8">
    <name type="scientific">Actinomadura rugatobispora</name>
    <dbReference type="NCBI Taxonomy" id="1994"/>
    <lineage>
        <taxon>Bacteria</taxon>
        <taxon>Bacillati</taxon>
        <taxon>Actinomycetota</taxon>
        <taxon>Actinomycetes</taxon>
        <taxon>Streptosporangiales</taxon>
        <taxon>Thermomonosporaceae</taxon>
        <taxon>Actinomadura</taxon>
    </lineage>
</organism>
<feature type="domain" description="HTH tetR-type" evidence="6">
    <location>
        <begin position="230"/>
        <end position="290"/>
    </location>
</feature>
<dbReference type="InterPro" id="IPR001647">
    <property type="entry name" value="HTH_TetR"/>
</dbReference>
<proteinExistence type="predicted"/>
<keyword evidence="2 4" id="KW-0238">DNA-binding</keyword>
<feature type="compositionally biased region" description="Basic and acidic residues" evidence="5">
    <location>
        <begin position="222"/>
        <end position="233"/>
    </location>
</feature>
<evidence type="ECO:0000256" key="4">
    <source>
        <dbReference type="PROSITE-ProRule" id="PRU00335"/>
    </source>
</evidence>
<dbReference type="EMBL" id="JBHSON010000013">
    <property type="protein sequence ID" value="MFC5746249.1"/>
    <property type="molecule type" value="Genomic_DNA"/>
</dbReference>
<keyword evidence="3" id="KW-0804">Transcription</keyword>
<evidence type="ECO:0000256" key="1">
    <source>
        <dbReference type="ARBA" id="ARBA00023015"/>
    </source>
</evidence>
<dbReference type="PRINTS" id="PR00455">
    <property type="entry name" value="HTHTETR"/>
</dbReference>
<dbReference type="PANTHER" id="PTHR30055">
    <property type="entry name" value="HTH-TYPE TRANSCRIPTIONAL REGULATOR RUTR"/>
    <property type="match status" value="1"/>
</dbReference>
<dbReference type="Gene3D" id="1.10.357.10">
    <property type="entry name" value="Tetracycline Repressor, domain 2"/>
    <property type="match status" value="2"/>
</dbReference>
<dbReference type="SUPFAM" id="SSF46689">
    <property type="entry name" value="Homeodomain-like"/>
    <property type="match status" value="2"/>
</dbReference>
<feature type="region of interest" description="Disordered" evidence="5">
    <location>
        <begin position="204"/>
        <end position="233"/>
    </location>
</feature>
<evidence type="ECO:0000256" key="2">
    <source>
        <dbReference type="ARBA" id="ARBA00023125"/>
    </source>
</evidence>
<feature type="DNA-binding region" description="H-T-H motif" evidence="4">
    <location>
        <begin position="253"/>
        <end position="272"/>
    </location>
</feature>
<protein>
    <submittedName>
        <fullName evidence="7">TetR/AcrR family transcriptional regulator</fullName>
    </submittedName>
</protein>